<protein>
    <submittedName>
        <fullName evidence="3">Peptide ABC transporter permease</fullName>
    </submittedName>
</protein>
<dbReference type="InterPro" id="IPR025966">
    <property type="entry name" value="OppC_N"/>
</dbReference>
<gene>
    <name evidence="3" type="ORF">V6255_18935</name>
</gene>
<evidence type="ECO:0000313" key="3">
    <source>
        <dbReference type="EMBL" id="MEL0661173.1"/>
    </source>
</evidence>
<accession>A0ABU9HGZ7</accession>
<feature type="domain" description="Oligopeptide transport permease C-like N-terminal" evidence="2">
    <location>
        <begin position="2"/>
        <end position="40"/>
    </location>
</feature>
<dbReference type="Pfam" id="PF12911">
    <property type="entry name" value="OppC_N"/>
    <property type="match status" value="1"/>
</dbReference>
<evidence type="ECO:0000256" key="1">
    <source>
        <dbReference type="SAM" id="Phobius"/>
    </source>
</evidence>
<keyword evidence="1" id="KW-0472">Membrane</keyword>
<feature type="transmembrane region" description="Helical" evidence="1">
    <location>
        <begin position="6"/>
        <end position="24"/>
    </location>
</feature>
<feature type="non-terminal residue" evidence="3">
    <location>
        <position position="1"/>
    </location>
</feature>
<proteinExistence type="predicted"/>
<reference evidence="3 4" key="1">
    <citation type="submission" date="2024-02" db="EMBL/GenBank/DDBJ databases">
        <title>Bacteria isolated from the canopy kelp, Nereocystis luetkeana.</title>
        <authorList>
            <person name="Pfister C.A."/>
            <person name="Younker I.T."/>
            <person name="Light S.H."/>
        </authorList>
    </citation>
    <scope>NUCLEOTIDE SEQUENCE [LARGE SCALE GENOMIC DNA]</scope>
    <source>
        <strain evidence="3 4">TI.2.07</strain>
    </source>
</reference>
<keyword evidence="1" id="KW-0812">Transmembrane</keyword>
<name>A0ABU9HGZ7_9GAMM</name>
<comment type="caution">
    <text evidence="3">The sequence shown here is derived from an EMBL/GenBank/DDBJ whole genome shotgun (WGS) entry which is preliminary data.</text>
</comment>
<sequence>SIAVVAMWLMIILIMTSIFSPWFMPHSPLAQDPESKLLPPYWAEGGNINNVLATDDLGRDTLSR</sequence>
<evidence type="ECO:0000259" key="2">
    <source>
        <dbReference type="Pfam" id="PF12911"/>
    </source>
</evidence>
<keyword evidence="4" id="KW-1185">Reference proteome</keyword>
<evidence type="ECO:0000313" key="4">
    <source>
        <dbReference type="Proteomes" id="UP001366060"/>
    </source>
</evidence>
<keyword evidence="1" id="KW-1133">Transmembrane helix</keyword>
<dbReference type="Proteomes" id="UP001366060">
    <property type="component" value="Unassembled WGS sequence"/>
</dbReference>
<organism evidence="3 4">
    <name type="scientific">Psychromonas arctica</name>
    <dbReference type="NCBI Taxonomy" id="168275"/>
    <lineage>
        <taxon>Bacteria</taxon>
        <taxon>Pseudomonadati</taxon>
        <taxon>Pseudomonadota</taxon>
        <taxon>Gammaproteobacteria</taxon>
        <taxon>Alteromonadales</taxon>
        <taxon>Psychromonadaceae</taxon>
        <taxon>Psychromonas</taxon>
    </lineage>
</organism>
<dbReference type="EMBL" id="JBAKBA010000409">
    <property type="protein sequence ID" value="MEL0661173.1"/>
    <property type="molecule type" value="Genomic_DNA"/>
</dbReference>